<dbReference type="Proteomes" id="UP000094761">
    <property type="component" value="Plasmid p57_like"/>
</dbReference>
<reference evidence="2 3" key="1">
    <citation type="submission" date="2016-03" db="EMBL/GenBank/DDBJ databases">
        <title>Draft genome sequence of the Vibrio tubiashii subs. europaeus.</title>
        <authorList>
            <person name="Spinard E."/>
            <person name="Dubert J."/>
            <person name="Nelson D.R."/>
            <person name="Barja J.L."/>
        </authorList>
    </citation>
    <scope>NUCLEOTIDE SEQUENCE [LARGE SCALE GENOMIC DNA]</scope>
    <source>
        <strain evidence="3">PP-638</strain>
        <strain evidence="2">PP2-638</strain>
        <plasmid evidence="2">p57_like</plasmid>
        <plasmid evidence="3">Plasmid p57_like</plasmid>
    </source>
</reference>
<geneLocation type="plasmid" evidence="2 3">
    <name>p57_like</name>
</geneLocation>
<keyword evidence="4" id="KW-1185">Reference proteome</keyword>
<evidence type="ECO:0000313" key="2">
    <source>
        <dbReference type="EMBL" id="OAM96605.1"/>
    </source>
</evidence>
<dbReference type="RefSeq" id="WP_069665485.1">
    <property type="nucleotide sequence ID" value="NZ_CM004621.1"/>
</dbReference>
<gene>
    <name evidence="2" type="ORF">AZ468_24860</name>
    <name evidence="1" type="ORF">OPW20_20055</name>
</gene>
<evidence type="ECO:0000313" key="1">
    <source>
        <dbReference type="EMBL" id="MDC5742371.1"/>
    </source>
</evidence>
<accession>A0A178J4F1</accession>
<dbReference type="EMBL" id="JAPFIT010000022">
    <property type="protein sequence ID" value="MDC5742371.1"/>
    <property type="molecule type" value="Genomic_DNA"/>
</dbReference>
<reference evidence="1" key="2">
    <citation type="submission" date="2022-11" db="EMBL/GenBank/DDBJ databases">
        <title>Role of the vibriolysin VemA secreted by the emergent pathogen Vibrio europaeus in the colonization of Manila clam mucus.</title>
        <authorList>
            <person name="Martinez C."/>
            <person name="Rodriguez S."/>
            <person name="Vences A."/>
            <person name="Barja J.L."/>
            <person name="Toranzo A.E."/>
            <person name="Dubert J."/>
        </authorList>
    </citation>
    <scope>NUCLEOTIDE SEQUENCE</scope>
    <source>
        <strain evidence="1">3454</strain>
    </source>
</reference>
<name>A0A178J4F1_9VIBR</name>
<dbReference type="Proteomes" id="UP001150001">
    <property type="component" value="Unassembled WGS sequence"/>
</dbReference>
<dbReference type="AlphaFoldDB" id="A0A178J4F1"/>
<dbReference type="GeneID" id="78073993"/>
<sequence length="119" mass="13746">MDVYAVKLTITSTMKCYQQKLIPISFLDAKLEMKNNLRLFSFLSITGIKMVDKAILLDVENASIAKSWEGYFSPLESALNKINRYYEIIKELNKNEHGSFFRVCSKETINMISCYVVNE</sequence>
<evidence type="ECO:0000313" key="4">
    <source>
        <dbReference type="Proteomes" id="UP001150001"/>
    </source>
</evidence>
<organism evidence="2 3">
    <name type="scientific">Vibrio europaeus</name>
    <dbReference type="NCBI Taxonomy" id="300876"/>
    <lineage>
        <taxon>Bacteria</taxon>
        <taxon>Pseudomonadati</taxon>
        <taxon>Pseudomonadota</taxon>
        <taxon>Gammaproteobacteria</taxon>
        <taxon>Vibrionales</taxon>
        <taxon>Vibrionaceae</taxon>
        <taxon>Vibrio</taxon>
        <taxon>Vibrio oreintalis group</taxon>
    </lineage>
</organism>
<keyword evidence="2" id="KW-0614">Plasmid</keyword>
<evidence type="ECO:0000313" key="3">
    <source>
        <dbReference type="Proteomes" id="UP000094761"/>
    </source>
</evidence>
<comment type="caution">
    <text evidence="2">The sequence shown here is derived from an EMBL/GenBank/DDBJ whole genome shotgun (WGS) entry which is preliminary data.</text>
</comment>
<dbReference type="EMBL" id="LUAX01000009">
    <property type="protein sequence ID" value="OAM96605.1"/>
    <property type="molecule type" value="Genomic_DNA"/>
</dbReference>
<proteinExistence type="predicted"/>
<protein>
    <submittedName>
        <fullName evidence="2">Uncharacterized protein</fullName>
    </submittedName>
</protein>